<evidence type="ECO:0000256" key="2">
    <source>
        <dbReference type="ARBA" id="ARBA00022540"/>
    </source>
</evidence>
<keyword evidence="7" id="KW-1185">Reference proteome</keyword>
<dbReference type="PANTHER" id="PTHR10938:SF0">
    <property type="entry name" value="TRANSLATION INITIATION FACTOR IF-3, MITOCHONDRIAL"/>
    <property type="match status" value="1"/>
</dbReference>
<evidence type="ECO:0000256" key="1">
    <source>
        <dbReference type="ARBA" id="ARBA00005439"/>
    </source>
</evidence>
<dbReference type="GO" id="GO:0032790">
    <property type="term" value="P:ribosome disassembly"/>
    <property type="evidence" value="ECO:0007669"/>
    <property type="project" value="TreeGrafter"/>
</dbReference>
<evidence type="ECO:0000313" key="8">
    <source>
        <dbReference type="RefSeq" id="XP_026191908.1"/>
    </source>
</evidence>
<feature type="signal peptide" evidence="5">
    <location>
        <begin position="1"/>
        <end position="23"/>
    </location>
</feature>
<gene>
    <name evidence="8" type="primary">LOC113147027</name>
</gene>
<dbReference type="RefSeq" id="XP_026191908.1">
    <property type="nucleotide sequence ID" value="XM_026336123.1"/>
</dbReference>
<dbReference type="AlphaFoldDB" id="A0A6P6RVL7"/>
<keyword evidence="5" id="KW-0732">Signal</keyword>
<dbReference type="InterPro" id="IPR036788">
    <property type="entry name" value="T_IF-3_C_sf"/>
</dbReference>
<dbReference type="GO" id="GO:0043022">
    <property type="term" value="F:ribosome binding"/>
    <property type="evidence" value="ECO:0007669"/>
    <property type="project" value="TreeGrafter"/>
</dbReference>
<reference evidence="8" key="1">
    <citation type="submission" date="2025-08" db="UniProtKB">
        <authorList>
            <consortium name="RefSeq"/>
        </authorList>
    </citation>
    <scope>IDENTIFICATION</scope>
</reference>
<dbReference type="Gene3D" id="3.30.110.10">
    <property type="entry name" value="Translation initiation factor 3 (IF-3), C-terminal domain"/>
    <property type="match status" value="1"/>
</dbReference>
<evidence type="ECO:0000313" key="7">
    <source>
        <dbReference type="Proteomes" id="UP000515125"/>
    </source>
</evidence>
<evidence type="ECO:0000256" key="4">
    <source>
        <dbReference type="SAM" id="MobiDB-lite"/>
    </source>
</evidence>
<dbReference type="GeneID" id="113147027"/>
<dbReference type="Proteomes" id="UP000515125">
    <property type="component" value="Unplaced"/>
</dbReference>
<evidence type="ECO:0000256" key="3">
    <source>
        <dbReference type="ARBA" id="ARBA00022917"/>
    </source>
</evidence>
<dbReference type="SUPFAM" id="SSF55200">
    <property type="entry name" value="Translation initiation factor IF3, C-terminal domain"/>
    <property type="match status" value="1"/>
</dbReference>
<protein>
    <submittedName>
        <fullName evidence="8">Uncharacterized protein LOC113147027</fullName>
    </submittedName>
</protein>
<organism evidence="7 8">
    <name type="scientific">Cyclospora cayetanensis</name>
    <dbReference type="NCBI Taxonomy" id="88456"/>
    <lineage>
        <taxon>Eukaryota</taxon>
        <taxon>Sar</taxon>
        <taxon>Alveolata</taxon>
        <taxon>Apicomplexa</taxon>
        <taxon>Conoidasida</taxon>
        <taxon>Coccidia</taxon>
        <taxon>Eucoccidiorida</taxon>
        <taxon>Eimeriorina</taxon>
        <taxon>Eimeriidae</taxon>
        <taxon>Cyclospora</taxon>
    </lineage>
</organism>
<proteinExistence type="inferred from homology"/>
<feature type="domain" description="Translation initiation factor 3 C-terminal" evidence="6">
    <location>
        <begin position="141"/>
        <end position="215"/>
    </location>
</feature>
<dbReference type="GO" id="GO:0003743">
    <property type="term" value="F:translation initiation factor activity"/>
    <property type="evidence" value="ECO:0007669"/>
    <property type="project" value="UniProtKB-KW"/>
</dbReference>
<feature type="region of interest" description="Disordered" evidence="4">
    <location>
        <begin position="224"/>
        <end position="244"/>
    </location>
</feature>
<evidence type="ECO:0000259" key="6">
    <source>
        <dbReference type="Pfam" id="PF00707"/>
    </source>
</evidence>
<dbReference type="InterPro" id="IPR019815">
    <property type="entry name" value="Translation_initiation_fac_3_C"/>
</dbReference>
<comment type="similarity">
    <text evidence="1">Belongs to the IF-3 family.</text>
</comment>
<dbReference type="PANTHER" id="PTHR10938">
    <property type="entry name" value="TRANSLATION INITIATION FACTOR IF-3"/>
    <property type="match status" value="1"/>
</dbReference>
<dbReference type="OrthoDB" id="354798at2759"/>
<feature type="compositionally biased region" description="Basic and acidic residues" evidence="4">
    <location>
        <begin position="230"/>
        <end position="244"/>
    </location>
</feature>
<name>A0A6P6RVL7_9EIME</name>
<feature type="chain" id="PRO_5028445748" evidence="5">
    <location>
        <begin position="24"/>
        <end position="244"/>
    </location>
</feature>
<accession>A0A6P6RVL7</accession>
<sequence>MQGAPLLLFRLVFACAFLQTTKSVGFQLAWGAADTPWGPRSCFRFSFSLEQYHHWLVNKPKTSPSSVRLAPLGARGAPLDAEEYLRLRNTVPNLSEFQGGQQLLQQHEDELLLHKGPLDAAANYQRIRALRQRAARQPRKKEIKLSARIAHGDLQQKARQARLFLEGKHQVKFTLQLRGRERLNPENHLPLLQQLQQLLCDVGQPAVVPQAKGPCSVLTLFLQPRKRQGKDRDRKQQQQQHGEV</sequence>
<keyword evidence="3" id="KW-0648">Protein biosynthesis</keyword>
<dbReference type="Pfam" id="PF00707">
    <property type="entry name" value="IF3_C"/>
    <property type="match status" value="1"/>
</dbReference>
<dbReference type="InterPro" id="IPR001288">
    <property type="entry name" value="Translation_initiation_fac_3"/>
</dbReference>
<evidence type="ECO:0000256" key="5">
    <source>
        <dbReference type="SAM" id="SignalP"/>
    </source>
</evidence>
<keyword evidence="2" id="KW-0396">Initiation factor</keyword>